<dbReference type="InterPro" id="IPR020900">
    <property type="entry name" value="Arg_repress_DNA-bd"/>
</dbReference>
<dbReference type="Pfam" id="PF02863">
    <property type="entry name" value="Arg_repressor_C"/>
    <property type="match status" value="1"/>
</dbReference>
<reference evidence="11 12" key="1">
    <citation type="submission" date="2016-10" db="EMBL/GenBank/DDBJ databases">
        <authorList>
            <person name="de Groot N.N."/>
        </authorList>
    </citation>
    <scope>NUCLEOTIDE SEQUENCE [LARGE SCALE GENOMIC DNA]</scope>
    <source>
        <strain evidence="11 12">DSM 1736</strain>
    </source>
</reference>
<evidence type="ECO:0000256" key="7">
    <source>
        <dbReference type="HAMAP-Rule" id="MF_00173"/>
    </source>
</evidence>
<dbReference type="PANTHER" id="PTHR34471:SF1">
    <property type="entry name" value="ARGININE REPRESSOR"/>
    <property type="match status" value="1"/>
</dbReference>
<keyword evidence="5 7" id="KW-0238">DNA-binding</keyword>
<dbReference type="GO" id="GO:0003677">
    <property type="term" value="F:DNA binding"/>
    <property type="evidence" value="ECO:0007669"/>
    <property type="project" value="UniProtKB-KW"/>
</dbReference>
<keyword evidence="4 7" id="KW-0805">Transcription regulation</keyword>
<keyword evidence="7" id="KW-0055">Arginine biosynthesis</keyword>
<dbReference type="InterPro" id="IPR036388">
    <property type="entry name" value="WH-like_DNA-bd_sf"/>
</dbReference>
<keyword evidence="6 7" id="KW-0804">Transcription</keyword>
<dbReference type="InterPro" id="IPR001669">
    <property type="entry name" value="Arg_repress"/>
</dbReference>
<dbReference type="OrthoDB" id="9807089at2"/>
<dbReference type="GO" id="GO:1900079">
    <property type="term" value="P:regulation of arginine biosynthetic process"/>
    <property type="evidence" value="ECO:0007669"/>
    <property type="project" value="UniProtKB-UniRule"/>
</dbReference>
<gene>
    <name evidence="7" type="primary">argR</name>
    <name evidence="11" type="ORF">SAMN04488502_101172</name>
</gene>
<evidence type="ECO:0000313" key="12">
    <source>
        <dbReference type="Proteomes" id="UP000214880"/>
    </source>
</evidence>
<keyword evidence="7" id="KW-0028">Amino-acid biosynthesis</keyword>
<evidence type="ECO:0000256" key="4">
    <source>
        <dbReference type="ARBA" id="ARBA00023015"/>
    </source>
</evidence>
<name>A0A1G9L074_9FIRM</name>
<dbReference type="RefSeq" id="WP_092067351.1">
    <property type="nucleotide sequence ID" value="NZ_FNHB01000001.1"/>
</dbReference>
<dbReference type="STRING" id="146817.SAMN04488502_101172"/>
<dbReference type="NCBIfam" id="TIGR01529">
    <property type="entry name" value="argR_whole"/>
    <property type="match status" value="1"/>
</dbReference>
<accession>A0A1G9L074</accession>
<dbReference type="PRINTS" id="PR01467">
    <property type="entry name" value="ARGREPRESSOR"/>
</dbReference>
<feature type="domain" description="Arginine repressor C-terminal" evidence="10">
    <location>
        <begin position="80"/>
        <end position="146"/>
    </location>
</feature>
<dbReference type="Gene3D" id="3.30.1360.40">
    <property type="match status" value="1"/>
</dbReference>
<comment type="similarity">
    <text evidence="2 7">Belongs to the ArgR family.</text>
</comment>
<evidence type="ECO:0000256" key="6">
    <source>
        <dbReference type="ARBA" id="ARBA00023163"/>
    </source>
</evidence>
<dbReference type="UniPathway" id="UPA00068"/>
<evidence type="ECO:0000259" key="9">
    <source>
        <dbReference type="Pfam" id="PF01316"/>
    </source>
</evidence>
<evidence type="ECO:0000313" key="11">
    <source>
        <dbReference type="EMBL" id="SDL54975.1"/>
    </source>
</evidence>
<dbReference type="SUPFAM" id="SSF55252">
    <property type="entry name" value="C-terminal domain of arginine repressor"/>
    <property type="match status" value="1"/>
</dbReference>
<dbReference type="AlphaFoldDB" id="A0A1G9L074"/>
<proteinExistence type="inferred from homology"/>
<sequence length="150" mass="16724">MKAIRHANIKEIIEHSVIETQEDLAEALRKKSIEVTQATVSRDIKELMLIKVPTGDGRYRYAFPMEKNVVFSQSRMDRMFRDSVIGLDSSENIVVIKTLPGTAQAVASTIDYAKWPEIIGTVAGDDNILVVVKPTEAAPRIIAKFQALIQ</sequence>
<evidence type="ECO:0000256" key="3">
    <source>
        <dbReference type="ARBA" id="ARBA00022490"/>
    </source>
</evidence>
<keyword evidence="3 7" id="KW-0963">Cytoplasm</keyword>
<keyword evidence="12" id="KW-1185">Reference proteome</keyword>
<dbReference type="PANTHER" id="PTHR34471">
    <property type="entry name" value="ARGININE REPRESSOR"/>
    <property type="match status" value="1"/>
</dbReference>
<dbReference type="InterPro" id="IPR036251">
    <property type="entry name" value="Arg_repress_C_sf"/>
</dbReference>
<evidence type="ECO:0000256" key="5">
    <source>
        <dbReference type="ARBA" id="ARBA00023125"/>
    </source>
</evidence>
<dbReference type="InterPro" id="IPR020899">
    <property type="entry name" value="Arg_repress_C"/>
</dbReference>
<dbReference type="SUPFAM" id="SSF46785">
    <property type="entry name" value="Winged helix' DNA-binding domain"/>
    <property type="match status" value="1"/>
</dbReference>
<evidence type="ECO:0000259" key="10">
    <source>
        <dbReference type="Pfam" id="PF02863"/>
    </source>
</evidence>
<evidence type="ECO:0000256" key="1">
    <source>
        <dbReference type="ARBA" id="ARBA00004496"/>
    </source>
</evidence>
<dbReference type="GO" id="GO:0006526">
    <property type="term" value="P:L-arginine biosynthetic process"/>
    <property type="evidence" value="ECO:0007669"/>
    <property type="project" value="UniProtKB-UniPathway"/>
</dbReference>
<comment type="subcellular location">
    <subcellularLocation>
        <location evidence="1 7">Cytoplasm</location>
    </subcellularLocation>
</comment>
<feature type="domain" description="Arginine repressor DNA-binding" evidence="9">
    <location>
        <begin position="2"/>
        <end position="68"/>
    </location>
</feature>
<keyword evidence="7" id="KW-0678">Repressor</keyword>
<evidence type="ECO:0000256" key="2">
    <source>
        <dbReference type="ARBA" id="ARBA00008316"/>
    </source>
</evidence>
<comment type="pathway">
    <text evidence="7">Amino-acid biosynthesis; L-arginine biosynthesis [regulation].</text>
</comment>
<protein>
    <recommendedName>
        <fullName evidence="7 8">Arginine repressor</fullName>
    </recommendedName>
</protein>
<dbReference type="GO" id="GO:0005737">
    <property type="term" value="C:cytoplasm"/>
    <property type="evidence" value="ECO:0007669"/>
    <property type="project" value="UniProtKB-SubCell"/>
</dbReference>
<evidence type="ECO:0000256" key="8">
    <source>
        <dbReference type="NCBIfam" id="TIGR01529"/>
    </source>
</evidence>
<dbReference type="InterPro" id="IPR036390">
    <property type="entry name" value="WH_DNA-bd_sf"/>
</dbReference>
<dbReference type="Gene3D" id="1.10.10.10">
    <property type="entry name" value="Winged helix-like DNA-binding domain superfamily/Winged helix DNA-binding domain"/>
    <property type="match status" value="1"/>
</dbReference>
<dbReference type="HAMAP" id="MF_00173">
    <property type="entry name" value="Arg_repressor"/>
    <property type="match status" value="1"/>
</dbReference>
<dbReference type="GO" id="GO:0003700">
    <property type="term" value="F:DNA-binding transcription factor activity"/>
    <property type="evidence" value="ECO:0007669"/>
    <property type="project" value="UniProtKB-UniRule"/>
</dbReference>
<dbReference type="GO" id="GO:0051259">
    <property type="term" value="P:protein complex oligomerization"/>
    <property type="evidence" value="ECO:0007669"/>
    <property type="project" value="InterPro"/>
</dbReference>
<dbReference type="EMBL" id="FNHB01000001">
    <property type="protein sequence ID" value="SDL54975.1"/>
    <property type="molecule type" value="Genomic_DNA"/>
</dbReference>
<organism evidence="11 12">
    <name type="scientific">Dendrosporobacter quercicolus</name>
    <dbReference type="NCBI Taxonomy" id="146817"/>
    <lineage>
        <taxon>Bacteria</taxon>
        <taxon>Bacillati</taxon>
        <taxon>Bacillota</taxon>
        <taxon>Negativicutes</taxon>
        <taxon>Selenomonadales</taxon>
        <taxon>Sporomusaceae</taxon>
        <taxon>Dendrosporobacter</taxon>
    </lineage>
</organism>
<dbReference type="Proteomes" id="UP000214880">
    <property type="component" value="Unassembled WGS sequence"/>
</dbReference>
<dbReference type="GO" id="GO:0034618">
    <property type="term" value="F:arginine binding"/>
    <property type="evidence" value="ECO:0007669"/>
    <property type="project" value="InterPro"/>
</dbReference>
<dbReference type="Pfam" id="PF01316">
    <property type="entry name" value="Arg_repressor"/>
    <property type="match status" value="1"/>
</dbReference>
<comment type="function">
    <text evidence="7">Regulates arginine biosynthesis genes.</text>
</comment>